<comment type="similarity">
    <text evidence="9">Belongs to the DEAD box helicase family. eIF4A subfamily.</text>
</comment>
<dbReference type="FunFam" id="3.40.50.300:FF:000089">
    <property type="entry name" value="Eukaryotic initiation factor 4A-II"/>
    <property type="match status" value="1"/>
</dbReference>
<evidence type="ECO:0000256" key="8">
    <source>
        <dbReference type="ARBA" id="ARBA00022917"/>
    </source>
</evidence>
<protein>
    <recommendedName>
        <fullName evidence="1">RNA helicase</fullName>
        <ecNumber evidence="1">3.6.4.13</ecNumber>
    </recommendedName>
</protein>
<gene>
    <name evidence="16" type="ORF">AURANDRAFT_70371</name>
</gene>
<dbReference type="RefSeq" id="XP_009040647.1">
    <property type="nucleotide sequence ID" value="XM_009042399.1"/>
</dbReference>
<dbReference type="AlphaFoldDB" id="F0YJI5"/>
<evidence type="ECO:0000256" key="12">
    <source>
        <dbReference type="RuleBase" id="RU000492"/>
    </source>
</evidence>
<comment type="catalytic activity">
    <reaction evidence="10">
        <text>ATP + H2O = ADP + phosphate + H(+)</text>
        <dbReference type="Rhea" id="RHEA:13065"/>
        <dbReference type="ChEBI" id="CHEBI:15377"/>
        <dbReference type="ChEBI" id="CHEBI:15378"/>
        <dbReference type="ChEBI" id="CHEBI:30616"/>
        <dbReference type="ChEBI" id="CHEBI:43474"/>
        <dbReference type="ChEBI" id="CHEBI:456216"/>
        <dbReference type="EC" id="3.6.4.13"/>
    </reaction>
</comment>
<dbReference type="OrthoDB" id="10265785at2759"/>
<keyword evidence="2" id="KW-0396">Initiation factor</keyword>
<dbReference type="EC" id="3.6.4.13" evidence="1"/>
<evidence type="ECO:0000313" key="16">
    <source>
        <dbReference type="EMBL" id="EGB04734.1"/>
    </source>
</evidence>
<evidence type="ECO:0000256" key="11">
    <source>
        <dbReference type="PROSITE-ProRule" id="PRU00552"/>
    </source>
</evidence>
<dbReference type="InterPro" id="IPR027417">
    <property type="entry name" value="P-loop_NTPase"/>
</dbReference>
<evidence type="ECO:0000259" key="13">
    <source>
        <dbReference type="PROSITE" id="PS51192"/>
    </source>
</evidence>
<dbReference type="GO" id="GO:0003723">
    <property type="term" value="F:RNA binding"/>
    <property type="evidence" value="ECO:0007669"/>
    <property type="project" value="UniProtKB-KW"/>
</dbReference>
<dbReference type="InterPro" id="IPR000629">
    <property type="entry name" value="RNA-helicase_DEAD-box_CS"/>
</dbReference>
<evidence type="ECO:0000256" key="7">
    <source>
        <dbReference type="ARBA" id="ARBA00022884"/>
    </source>
</evidence>
<dbReference type="PROSITE" id="PS51192">
    <property type="entry name" value="HELICASE_ATP_BIND_1"/>
    <property type="match status" value="1"/>
</dbReference>
<dbReference type="SMART" id="SM00487">
    <property type="entry name" value="DEXDc"/>
    <property type="match status" value="1"/>
</dbReference>
<organism evidence="17">
    <name type="scientific">Aureococcus anophagefferens</name>
    <name type="common">Harmful bloom alga</name>
    <dbReference type="NCBI Taxonomy" id="44056"/>
    <lineage>
        <taxon>Eukaryota</taxon>
        <taxon>Sar</taxon>
        <taxon>Stramenopiles</taxon>
        <taxon>Ochrophyta</taxon>
        <taxon>Pelagophyceae</taxon>
        <taxon>Pelagomonadales</taxon>
        <taxon>Pelagomonadaceae</taxon>
        <taxon>Aureococcus</taxon>
    </lineage>
</organism>
<dbReference type="OMA" id="PENYMHR"/>
<name>F0YJI5_AURAN</name>
<proteinExistence type="inferred from homology"/>
<dbReference type="InterPro" id="IPR014014">
    <property type="entry name" value="RNA_helicase_DEAD_Q_motif"/>
</dbReference>
<dbReference type="CDD" id="cd18045">
    <property type="entry name" value="DEADc_EIF4AIII_DDX48"/>
    <property type="match status" value="1"/>
</dbReference>
<dbReference type="Proteomes" id="UP000002729">
    <property type="component" value="Unassembled WGS sequence"/>
</dbReference>
<evidence type="ECO:0000256" key="1">
    <source>
        <dbReference type="ARBA" id="ARBA00012552"/>
    </source>
</evidence>
<dbReference type="FunCoup" id="F0YJI5">
    <property type="interactions" value="414"/>
</dbReference>
<evidence type="ECO:0000256" key="5">
    <source>
        <dbReference type="ARBA" id="ARBA00022806"/>
    </source>
</evidence>
<dbReference type="PANTHER" id="PTHR47958">
    <property type="entry name" value="ATP-DEPENDENT RNA HELICASE DBP3"/>
    <property type="match status" value="1"/>
</dbReference>
<feature type="short sequence motif" description="Q motif" evidence="11">
    <location>
        <begin position="24"/>
        <end position="52"/>
    </location>
</feature>
<evidence type="ECO:0000256" key="9">
    <source>
        <dbReference type="ARBA" id="ARBA00024352"/>
    </source>
</evidence>
<evidence type="ECO:0000313" key="17">
    <source>
        <dbReference type="Proteomes" id="UP000002729"/>
    </source>
</evidence>
<keyword evidence="3 12" id="KW-0547">Nucleotide-binding</keyword>
<evidence type="ECO:0000256" key="6">
    <source>
        <dbReference type="ARBA" id="ARBA00022840"/>
    </source>
</evidence>
<dbReference type="PROSITE" id="PS51195">
    <property type="entry name" value="Q_MOTIF"/>
    <property type="match status" value="1"/>
</dbReference>
<evidence type="ECO:0000259" key="15">
    <source>
        <dbReference type="PROSITE" id="PS51195"/>
    </source>
</evidence>
<dbReference type="Pfam" id="PF00270">
    <property type="entry name" value="DEAD"/>
    <property type="match status" value="1"/>
</dbReference>
<keyword evidence="6 12" id="KW-0067">ATP-binding</keyword>
<dbReference type="CDD" id="cd18787">
    <property type="entry name" value="SF2_C_DEAD"/>
    <property type="match status" value="1"/>
</dbReference>
<evidence type="ECO:0000256" key="3">
    <source>
        <dbReference type="ARBA" id="ARBA00022741"/>
    </source>
</evidence>
<dbReference type="SUPFAM" id="SSF52540">
    <property type="entry name" value="P-loop containing nucleoside triphosphate hydrolases"/>
    <property type="match status" value="1"/>
</dbReference>
<feature type="domain" description="Helicase ATP-binding" evidence="13">
    <location>
        <begin position="55"/>
        <end position="225"/>
    </location>
</feature>
<dbReference type="eggNOG" id="KOG0328">
    <property type="taxonomic scope" value="Eukaryota"/>
</dbReference>
<dbReference type="InterPro" id="IPR011545">
    <property type="entry name" value="DEAD/DEAH_box_helicase_dom"/>
</dbReference>
<keyword evidence="7" id="KW-0694">RNA-binding</keyword>
<dbReference type="SMART" id="SM00490">
    <property type="entry name" value="HELICc"/>
    <property type="match status" value="1"/>
</dbReference>
<evidence type="ECO:0000256" key="10">
    <source>
        <dbReference type="ARBA" id="ARBA00047984"/>
    </source>
</evidence>
<dbReference type="InParanoid" id="F0YJI5"/>
<evidence type="ECO:0000256" key="4">
    <source>
        <dbReference type="ARBA" id="ARBA00022801"/>
    </source>
</evidence>
<feature type="domain" description="DEAD-box RNA helicase Q" evidence="15">
    <location>
        <begin position="24"/>
        <end position="52"/>
    </location>
</feature>
<dbReference type="PROSITE" id="PS00039">
    <property type="entry name" value="DEAD_ATP_HELICASE"/>
    <property type="match status" value="1"/>
</dbReference>
<dbReference type="InterPro" id="IPR001650">
    <property type="entry name" value="Helicase_C-like"/>
</dbReference>
<dbReference type="KEGG" id="aaf:AURANDRAFT_70371"/>
<dbReference type="InterPro" id="IPR014001">
    <property type="entry name" value="Helicase_ATP-bd"/>
</dbReference>
<keyword evidence="5 12" id="KW-0347">Helicase</keyword>
<dbReference type="GeneID" id="20227762"/>
<feature type="domain" description="Helicase C-terminal" evidence="14">
    <location>
        <begin position="236"/>
        <end position="383"/>
    </location>
</feature>
<dbReference type="Gene3D" id="3.40.50.300">
    <property type="entry name" value="P-loop containing nucleotide triphosphate hydrolases"/>
    <property type="match status" value="2"/>
</dbReference>
<dbReference type="GO" id="GO:0005524">
    <property type="term" value="F:ATP binding"/>
    <property type="evidence" value="ECO:0007669"/>
    <property type="project" value="UniProtKB-KW"/>
</dbReference>
<evidence type="ECO:0000256" key="2">
    <source>
        <dbReference type="ARBA" id="ARBA00022540"/>
    </source>
</evidence>
<dbReference type="Pfam" id="PF00271">
    <property type="entry name" value="Helicase_C"/>
    <property type="match status" value="1"/>
</dbReference>
<accession>F0YJI5</accession>
<dbReference type="GO" id="GO:0003724">
    <property type="term" value="F:RNA helicase activity"/>
    <property type="evidence" value="ECO:0007669"/>
    <property type="project" value="UniProtKB-EC"/>
</dbReference>
<evidence type="ECO:0000259" key="14">
    <source>
        <dbReference type="PROSITE" id="PS51194"/>
    </source>
</evidence>
<keyword evidence="8" id="KW-0648">Protein biosynthesis</keyword>
<dbReference type="GO" id="GO:0003743">
    <property type="term" value="F:translation initiation factor activity"/>
    <property type="evidence" value="ECO:0007669"/>
    <property type="project" value="UniProtKB-KW"/>
</dbReference>
<dbReference type="EMBL" id="GL833148">
    <property type="protein sequence ID" value="EGB04734.1"/>
    <property type="molecule type" value="Genomic_DNA"/>
</dbReference>
<keyword evidence="17" id="KW-1185">Reference proteome</keyword>
<sequence length="383" mass="43614">MANERNYVSSEMDITQSTDVKVIDSFEGMALREDLLRGIYAYGFERPSAIQQRAITPIVAGRDVIAQSQSGTGKTAVFCIAMLQVLESATNETQMLTISPTRELAEQTQKVCLALGDYMNVQCHACIGGKSIGEDIRRLDYGVQIVSGTPGRVFDMIKRRNLRTRNLKMLVIDEADEMLNRGFKEQIYDIYRYLPPSTQVVLISATMPQEVLDMTRKFMNEPVRVLVKRDELTLEGIKQFFVAVEREEWKFDTLCDLYDTLTITQAVIFCNTKRKVSAMHGDMPQRERDAIMAEFRGGASRVLIATDIWGRGLDVQQVSLVICYDLPNNRELYIHRIGRSGRFGRKGVAINFVKNDDVRILRDIEQYYSTQIDEMPMNVADLI</sequence>
<reference evidence="16 17" key="1">
    <citation type="journal article" date="2011" name="Proc. Natl. Acad. Sci. U.S.A.">
        <title>Niche of harmful alga Aureococcus anophagefferens revealed through ecogenomics.</title>
        <authorList>
            <person name="Gobler C.J."/>
            <person name="Berry D.L."/>
            <person name="Dyhrman S.T."/>
            <person name="Wilhelm S.W."/>
            <person name="Salamov A."/>
            <person name="Lobanov A.V."/>
            <person name="Zhang Y."/>
            <person name="Collier J.L."/>
            <person name="Wurch L.L."/>
            <person name="Kustka A.B."/>
            <person name="Dill B.D."/>
            <person name="Shah M."/>
            <person name="VerBerkmoes N.C."/>
            <person name="Kuo A."/>
            <person name="Terry A."/>
            <person name="Pangilinan J."/>
            <person name="Lindquist E.A."/>
            <person name="Lucas S."/>
            <person name="Paulsen I.T."/>
            <person name="Hattenrath-Lehmann T.K."/>
            <person name="Talmage S.C."/>
            <person name="Walker E.A."/>
            <person name="Koch F."/>
            <person name="Burson A.M."/>
            <person name="Marcoval M.A."/>
            <person name="Tang Y.Z."/>
            <person name="Lecleir G.R."/>
            <person name="Coyne K.J."/>
            <person name="Berg G.M."/>
            <person name="Bertrand E.M."/>
            <person name="Saito M.A."/>
            <person name="Gladyshev V.N."/>
            <person name="Grigoriev I.V."/>
        </authorList>
    </citation>
    <scope>NUCLEOTIDE SEQUENCE [LARGE SCALE GENOMIC DNA]</scope>
    <source>
        <strain evidence="17">CCMP 1984</strain>
    </source>
</reference>
<dbReference type="FunFam" id="3.40.50.300:FF:000031">
    <property type="entry name" value="Eukaryotic initiation factor 4A-III"/>
    <property type="match status" value="1"/>
</dbReference>
<keyword evidence="4 12" id="KW-0378">Hydrolase</keyword>
<dbReference type="PROSITE" id="PS51194">
    <property type="entry name" value="HELICASE_CTER"/>
    <property type="match status" value="1"/>
</dbReference>
<dbReference type="GO" id="GO:0016787">
    <property type="term" value="F:hydrolase activity"/>
    <property type="evidence" value="ECO:0007669"/>
    <property type="project" value="UniProtKB-KW"/>
</dbReference>